<dbReference type="EMBL" id="JBEPMY010000004">
    <property type="protein sequence ID" value="MET3754704.1"/>
    <property type="molecule type" value="Genomic_DNA"/>
</dbReference>
<dbReference type="Proteomes" id="UP001549077">
    <property type="component" value="Unassembled WGS sequence"/>
</dbReference>
<evidence type="ECO:0000313" key="4">
    <source>
        <dbReference type="Proteomes" id="UP001549077"/>
    </source>
</evidence>
<dbReference type="GeneID" id="91148502"/>
<dbReference type="InterPro" id="IPR003961">
    <property type="entry name" value="FN3_dom"/>
</dbReference>
<protein>
    <recommendedName>
        <fullName evidence="2">Fibronectin type-III domain-containing protein</fullName>
    </recommendedName>
</protein>
<keyword evidence="1" id="KW-1133">Transmembrane helix</keyword>
<comment type="caution">
    <text evidence="3">The sequence shown here is derived from an EMBL/GenBank/DDBJ whole genome shotgun (WGS) entry which is preliminary data.</text>
</comment>
<dbReference type="InterPro" id="IPR013783">
    <property type="entry name" value="Ig-like_fold"/>
</dbReference>
<dbReference type="PROSITE" id="PS50853">
    <property type="entry name" value="FN3"/>
    <property type="match status" value="1"/>
</dbReference>
<feature type="domain" description="Fibronectin type-III" evidence="2">
    <location>
        <begin position="486"/>
        <end position="584"/>
    </location>
</feature>
<dbReference type="RefSeq" id="WP_168294718.1">
    <property type="nucleotide sequence ID" value="NZ_CP071604.1"/>
</dbReference>
<evidence type="ECO:0000256" key="1">
    <source>
        <dbReference type="SAM" id="Phobius"/>
    </source>
</evidence>
<keyword evidence="1" id="KW-0472">Membrane</keyword>
<keyword evidence="1" id="KW-0812">Transmembrane</keyword>
<feature type="transmembrane region" description="Helical" evidence="1">
    <location>
        <begin position="30"/>
        <end position="48"/>
    </location>
</feature>
<name>A0ABV2ME00_9HYPH</name>
<dbReference type="SUPFAM" id="SSF49265">
    <property type="entry name" value="Fibronectin type III"/>
    <property type="match status" value="1"/>
</dbReference>
<accession>A0ABV2ME00</accession>
<sequence>MTGLELIPLIVSSAATTVAAANALYLGTAALLYGGLAAGLGFVSRALMPKPSVPKPEDGTYNLKQSVPSLPIVLGRVKKAGDYVFLEEKNGVAYHIIVHAGHRIQGYVKHYLHDEEVTIDGSGTVVSPAHFNDDGNAYIHIESRIGQSGETAYSSVVGAFPTIWSNNHRGDGLASVEMHCFTAPSKDYLKIYPNQMPEHSAVIDGMPLYDPRTGTTAFTNNLAIMRLWHLTSPYGGKLSLSDMYLPDWINAANVCGQNVTNRSGGTENRYDGGMWFRANSDPIEVGRTLDQAAELVVYERADGLIGVHAGEYVEPTITLTRNEIISFGLNANVDPATTVLAVRGRFTDPSDLYNTNDAAIYGNPYIGEDTERTLTVDNVAVQSHNHIQRLQKLAYIRRNGARVSITAHYDPDNDVAYHRFIRVQYSPKLSDAVIEITSKVNISLKDMTVTFSGIVVPSGLYDFNAATEEGEPGASIVIIPPSSAPVPVNFDVVIQTEVVSGGSSAAYALATWDFAASSLTYELEWEKTSGSTGPQSVISTAGETQVRSGYLADGTQYKFRLRSWAGGASSGWTAYEIRTATADSTPPGVVTGASATGGSGQATFNWTAPNSANYAAARIYTNTVNSFSGSTLIATEYGPPSSADSRVVTGLTAGIKYGFIEAINASGIAATPQATGSFTVT</sequence>
<evidence type="ECO:0000313" key="3">
    <source>
        <dbReference type="EMBL" id="MET3754704.1"/>
    </source>
</evidence>
<keyword evidence="4" id="KW-1185">Reference proteome</keyword>
<dbReference type="Gene3D" id="2.60.40.10">
    <property type="entry name" value="Immunoglobulins"/>
    <property type="match status" value="1"/>
</dbReference>
<dbReference type="InterPro" id="IPR036116">
    <property type="entry name" value="FN3_sf"/>
</dbReference>
<gene>
    <name evidence="3" type="ORF">ABID08_002061</name>
</gene>
<organism evidence="3 4">
    <name type="scientific">Rhizobium binae</name>
    <dbReference type="NCBI Taxonomy" id="1138190"/>
    <lineage>
        <taxon>Bacteria</taxon>
        <taxon>Pseudomonadati</taxon>
        <taxon>Pseudomonadota</taxon>
        <taxon>Alphaproteobacteria</taxon>
        <taxon>Hyphomicrobiales</taxon>
        <taxon>Rhizobiaceae</taxon>
        <taxon>Rhizobium/Agrobacterium group</taxon>
        <taxon>Rhizobium</taxon>
    </lineage>
</organism>
<proteinExistence type="predicted"/>
<evidence type="ECO:0000259" key="2">
    <source>
        <dbReference type="PROSITE" id="PS50853"/>
    </source>
</evidence>
<reference evidence="3 4" key="1">
    <citation type="submission" date="2024-06" db="EMBL/GenBank/DDBJ databases">
        <title>Genomic Encyclopedia of Type Strains, Phase IV (KMG-IV): sequencing the most valuable type-strain genomes for metagenomic binning, comparative biology and taxonomic classification.</title>
        <authorList>
            <person name="Goeker M."/>
        </authorList>
    </citation>
    <scope>NUCLEOTIDE SEQUENCE [LARGE SCALE GENOMIC DNA]</scope>
    <source>
        <strain evidence="3 4">DSM 29288</strain>
    </source>
</reference>